<dbReference type="Pfam" id="PF00440">
    <property type="entry name" value="TetR_N"/>
    <property type="match status" value="1"/>
</dbReference>
<dbReference type="PROSITE" id="PS50977">
    <property type="entry name" value="HTH_TETR_2"/>
    <property type="match status" value="1"/>
</dbReference>
<protein>
    <submittedName>
        <fullName evidence="4">Transcriptional regulator, TetR family</fullName>
    </submittedName>
</protein>
<dbReference type="SUPFAM" id="SSF46689">
    <property type="entry name" value="Homeodomain-like"/>
    <property type="match status" value="1"/>
</dbReference>
<name>A0A1H2YNY0_9PSEU</name>
<dbReference type="OrthoDB" id="4214267at2"/>
<dbReference type="PANTHER" id="PTHR30055:SF200">
    <property type="entry name" value="HTH-TYPE TRANSCRIPTIONAL REPRESSOR BDCR"/>
    <property type="match status" value="1"/>
</dbReference>
<keyword evidence="1 2" id="KW-0238">DNA-binding</keyword>
<feature type="DNA-binding region" description="H-T-H motif" evidence="2">
    <location>
        <begin position="37"/>
        <end position="56"/>
    </location>
</feature>
<dbReference type="Gene3D" id="1.10.357.10">
    <property type="entry name" value="Tetracycline Repressor, domain 2"/>
    <property type="match status" value="1"/>
</dbReference>
<evidence type="ECO:0000256" key="1">
    <source>
        <dbReference type="ARBA" id="ARBA00023125"/>
    </source>
</evidence>
<sequence length="196" mass="21280">MPAAAGDGTEVRLTPGAKRILDVAAELFYSRGINAVGVDTIAAESGVTKRTLYDRFGSKDGLLVTYLKTRDRRWRELVEARLDAEADPVRRALVPFDVLPEWLPQSSRGCSFVNAFAELPEPDHPGRQLIVAEKQWLRDLFRNLLAEAGAKNPEDLAVQLLSLHEGAIVSYSIAGESAAASITRAAAEALVRQALG</sequence>
<dbReference type="InterPro" id="IPR001647">
    <property type="entry name" value="HTH_TetR"/>
</dbReference>
<evidence type="ECO:0000259" key="3">
    <source>
        <dbReference type="PROSITE" id="PS50977"/>
    </source>
</evidence>
<gene>
    <name evidence="4" type="ORF">SAMN05216215_100790</name>
</gene>
<dbReference type="GO" id="GO:0003700">
    <property type="term" value="F:DNA-binding transcription factor activity"/>
    <property type="evidence" value="ECO:0007669"/>
    <property type="project" value="TreeGrafter"/>
</dbReference>
<dbReference type="SUPFAM" id="SSF48498">
    <property type="entry name" value="Tetracyclin repressor-like, C-terminal domain"/>
    <property type="match status" value="1"/>
</dbReference>
<proteinExistence type="predicted"/>
<dbReference type="AlphaFoldDB" id="A0A1H2YNY0"/>
<dbReference type="Proteomes" id="UP000199529">
    <property type="component" value="Unassembled WGS sequence"/>
</dbReference>
<dbReference type="InterPro" id="IPR036271">
    <property type="entry name" value="Tet_transcr_reg_TetR-rel_C_sf"/>
</dbReference>
<dbReference type="RefSeq" id="WP_093263959.1">
    <property type="nucleotide sequence ID" value="NZ_FNOK01000007.1"/>
</dbReference>
<feature type="domain" description="HTH tetR-type" evidence="3">
    <location>
        <begin position="14"/>
        <end position="74"/>
    </location>
</feature>
<evidence type="ECO:0000313" key="5">
    <source>
        <dbReference type="Proteomes" id="UP000199529"/>
    </source>
</evidence>
<reference evidence="5" key="1">
    <citation type="submission" date="2016-10" db="EMBL/GenBank/DDBJ databases">
        <authorList>
            <person name="Varghese N."/>
            <person name="Submissions S."/>
        </authorList>
    </citation>
    <scope>NUCLEOTIDE SEQUENCE [LARGE SCALE GENOMIC DNA]</scope>
    <source>
        <strain evidence="5">CGMCC 4.3530</strain>
    </source>
</reference>
<dbReference type="EMBL" id="FNOK01000007">
    <property type="protein sequence ID" value="SDX06344.1"/>
    <property type="molecule type" value="Genomic_DNA"/>
</dbReference>
<dbReference type="GO" id="GO:0000976">
    <property type="term" value="F:transcription cis-regulatory region binding"/>
    <property type="evidence" value="ECO:0007669"/>
    <property type="project" value="TreeGrafter"/>
</dbReference>
<dbReference type="PRINTS" id="PR00455">
    <property type="entry name" value="HTHTETR"/>
</dbReference>
<keyword evidence="5" id="KW-1185">Reference proteome</keyword>
<accession>A0A1H2YNY0</accession>
<evidence type="ECO:0000313" key="4">
    <source>
        <dbReference type="EMBL" id="SDX06344.1"/>
    </source>
</evidence>
<organism evidence="4 5">
    <name type="scientific">Saccharopolyspora shandongensis</name>
    <dbReference type="NCBI Taxonomy" id="418495"/>
    <lineage>
        <taxon>Bacteria</taxon>
        <taxon>Bacillati</taxon>
        <taxon>Actinomycetota</taxon>
        <taxon>Actinomycetes</taxon>
        <taxon>Pseudonocardiales</taxon>
        <taxon>Pseudonocardiaceae</taxon>
        <taxon>Saccharopolyspora</taxon>
    </lineage>
</organism>
<dbReference type="InterPro" id="IPR009057">
    <property type="entry name" value="Homeodomain-like_sf"/>
</dbReference>
<dbReference type="PANTHER" id="PTHR30055">
    <property type="entry name" value="HTH-TYPE TRANSCRIPTIONAL REGULATOR RUTR"/>
    <property type="match status" value="1"/>
</dbReference>
<dbReference type="InterPro" id="IPR050109">
    <property type="entry name" value="HTH-type_TetR-like_transc_reg"/>
</dbReference>
<evidence type="ECO:0000256" key="2">
    <source>
        <dbReference type="PROSITE-ProRule" id="PRU00335"/>
    </source>
</evidence>